<proteinExistence type="predicted"/>
<feature type="region of interest" description="Disordered" evidence="1">
    <location>
        <begin position="218"/>
        <end position="260"/>
    </location>
</feature>
<sequence length="471" mass="51658">MSDASLSSGESDEGPCVEQDPGPWVEAFKKSKALRNVGMTLVVDHSGRLHTKHKCTMKDLIANSEVILVGVEGLCGKARLSVYTMQKAILQFYSQCKLFPSGVVSEIPAVQDWAMKMSIAIAKMVSRLRRLMKRSSGSKHKKLTDLKTAAHVRGWDHVWPDVKSNTNKTTRVVTETAQVVDAKNLGDGCGDPAGLLELSAASTSASGPSSDVLDALSSREAGEQDAKGDLPGASDQETEHPAKTRAGEKGPECLDQPDAPKWEYGKKKTEFVKRKRADGLSYIEAIAVWDDSYEKAELLGPVPLAELKKRRTRHTAGRCVFVPYGYEGSEFVSQGNVLAVRAILLCVLASFLGLRWLLEQPSGSSFEDLPEFQLLLRVAEVYSGRFWMGVFNAETPKPHVLFSNDSGFVDAICAKAGYMSREQQQRCRGQTTIKYTDRKGVRRCVGIKSALRDSQRLEPICEHFGATSPLS</sequence>
<name>A0ABP0QQR3_9DINO</name>
<feature type="compositionally biased region" description="Basic and acidic residues" evidence="1">
    <location>
        <begin position="237"/>
        <end position="260"/>
    </location>
</feature>
<feature type="region of interest" description="Disordered" evidence="1">
    <location>
        <begin position="1"/>
        <end position="22"/>
    </location>
</feature>
<organism evidence="2 3">
    <name type="scientific">Durusdinium trenchii</name>
    <dbReference type="NCBI Taxonomy" id="1381693"/>
    <lineage>
        <taxon>Eukaryota</taxon>
        <taxon>Sar</taxon>
        <taxon>Alveolata</taxon>
        <taxon>Dinophyceae</taxon>
        <taxon>Suessiales</taxon>
        <taxon>Symbiodiniaceae</taxon>
        <taxon>Durusdinium</taxon>
    </lineage>
</organism>
<evidence type="ECO:0000313" key="3">
    <source>
        <dbReference type="Proteomes" id="UP001642484"/>
    </source>
</evidence>
<dbReference type="Proteomes" id="UP001642484">
    <property type="component" value="Unassembled WGS sequence"/>
</dbReference>
<accession>A0ABP0QQR3</accession>
<dbReference type="EMBL" id="CAXAMN010024828">
    <property type="protein sequence ID" value="CAK9090304.1"/>
    <property type="molecule type" value="Genomic_DNA"/>
</dbReference>
<evidence type="ECO:0000313" key="2">
    <source>
        <dbReference type="EMBL" id="CAK9090304.1"/>
    </source>
</evidence>
<protein>
    <submittedName>
        <fullName evidence="2">Uncharacterized protein</fullName>
    </submittedName>
</protein>
<evidence type="ECO:0000256" key="1">
    <source>
        <dbReference type="SAM" id="MobiDB-lite"/>
    </source>
</evidence>
<keyword evidence="3" id="KW-1185">Reference proteome</keyword>
<comment type="caution">
    <text evidence="2">The sequence shown here is derived from an EMBL/GenBank/DDBJ whole genome shotgun (WGS) entry which is preliminary data.</text>
</comment>
<gene>
    <name evidence="2" type="ORF">CCMP2556_LOCUS43403</name>
</gene>
<reference evidence="2 3" key="1">
    <citation type="submission" date="2024-02" db="EMBL/GenBank/DDBJ databases">
        <authorList>
            <person name="Chen Y."/>
            <person name="Shah S."/>
            <person name="Dougan E. K."/>
            <person name="Thang M."/>
            <person name="Chan C."/>
        </authorList>
    </citation>
    <scope>NUCLEOTIDE SEQUENCE [LARGE SCALE GENOMIC DNA]</scope>
</reference>